<dbReference type="GO" id="GO:0009279">
    <property type="term" value="C:cell outer membrane"/>
    <property type="evidence" value="ECO:0007669"/>
    <property type="project" value="UniProtKB-SubCell"/>
</dbReference>
<name>A0A370WYC2_9GAMM</name>
<keyword evidence="7 12" id="KW-0798">TonB box</keyword>
<dbReference type="EMBL" id="QRBF01000008">
    <property type="protein sequence ID" value="RDS81040.1"/>
    <property type="molecule type" value="Genomic_DNA"/>
</dbReference>
<feature type="compositionally biased region" description="Polar residues" evidence="13">
    <location>
        <begin position="50"/>
        <end position="71"/>
    </location>
</feature>
<evidence type="ECO:0008006" key="19">
    <source>
        <dbReference type="Google" id="ProtNLM"/>
    </source>
</evidence>
<comment type="caution">
    <text evidence="17">The sequence shown here is derived from an EMBL/GenBank/DDBJ whole genome shotgun (WGS) entry which is preliminary data.</text>
</comment>
<dbReference type="InterPro" id="IPR012910">
    <property type="entry name" value="Plug_dom"/>
</dbReference>
<dbReference type="Pfam" id="PF00593">
    <property type="entry name" value="TonB_dep_Rec_b-barrel"/>
    <property type="match status" value="1"/>
</dbReference>
<dbReference type="GO" id="GO:0044718">
    <property type="term" value="P:siderophore transmembrane transport"/>
    <property type="evidence" value="ECO:0007669"/>
    <property type="project" value="TreeGrafter"/>
</dbReference>
<comment type="similarity">
    <text evidence="2">Belongs to the TonB-dependent receptor family. Hemoglobin/haptoglobin binding protein subfamily.</text>
</comment>
<evidence type="ECO:0000256" key="4">
    <source>
        <dbReference type="ARBA" id="ARBA00022452"/>
    </source>
</evidence>
<accession>A0A370WYC2</accession>
<dbReference type="Proteomes" id="UP000255334">
    <property type="component" value="Unassembled WGS sequence"/>
</dbReference>
<evidence type="ECO:0000256" key="6">
    <source>
        <dbReference type="ARBA" id="ARBA00022729"/>
    </source>
</evidence>
<evidence type="ECO:0000256" key="14">
    <source>
        <dbReference type="SAM" id="SignalP"/>
    </source>
</evidence>
<evidence type="ECO:0000256" key="3">
    <source>
        <dbReference type="ARBA" id="ARBA00022448"/>
    </source>
</evidence>
<dbReference type="InterPro" id="IPR036942">
    <property type="entry name" value="Beta-barrel_TonB_sf"/>
</dbReference>
<protein>
    <recommendedName>
        <fullName evidence="19">TonB-dependent receptor</fullName>
    </recommendedName>
</protein>
<feature type="domain" description="TonB-dependent receptor plug" evidence="16">
    <location>
        <begin position="124"/>
        <end position="208"/>
    </location>
</feature>
<proteinExistence type="inferred from homology"/>
<organism evidence="17 18">
    <name type="scientific">Dyella psychrodurans</name>
    <dbReference type="NCBI Taxonomy" id="1927960"/>
    <lineage>
        <taxon>Bacteria</taxon>
        <taxon>Pseudomonadati</taxon>
        <taxon>Pseudomonadota</taxon>
        <taxon>Gammaproteobacteria</taxon>
        <taxon>Lysobacterales</taxon>
        <taxon>Rhodanobacteraceae</taxon>
        <taxon>Dyella</taxon>
    </lineage>
</organism>
<feature type="region of interest" description="Disordered" evidence="13">
    <location>
        <begin position="50"/>
        <end position="74"/>
    </location>
</feature>
<keyword evidence="8 11" id="KW-0472">Membrane</keyword>
<keyword evidence="5 11" id="KW-0812">Transmembrane</keyword>
<sequence>MAYGLRQWRWAIKHGCPVVTGSRMPPLRRAVLPFALLTALVPLSSYAQTTAADPSDESGSTQQNTQATQPKATRLPAVNVRAEDWRKFLKAKLVYQMPEVDGTKITVTKKTTVTHLDNQPTVIGNNLNQTLARTPGVLVSEQPTPTQFNFSYRGIGNPQESEFVLVMQDGIPLEGDWIGFPTLYAFPMTQSLSEVQLIRGGSSLLYGPEPAPVINLVSKRPAPGTPLTVTTENVVGEHGLFSSYNVIERNQGAWAFRADAGYVHSDGTRANDGSQNRQVDLYLGYHPDEHQLWWIDFHAISDVSGDPGRLSYTQWQQDPRTATTPYNRDWVNRDQLVLGHTHQFDNNWSLEAKLWFTYEDLVNRAARAQLPGQPLPSTTTLQDEAFRTYGADVRLRKSWGQGNAFTVGTVLFHGNDPFRQWSSTDLTVARDDHSGTPVLNQNRTSQYASLFAENVFRLPYRIHIVPSVRLEHEQISVDETVKPPFLSRPLVNETDRRNVPLFGLGIGNDFGQGNETYFNVSQGWRPLRYFDIASPFSNLIPGHAAALSKSVSWEAGVHGVPVTGLYYDVSVFWINFKNRLETQYINVIDTIEVNTGDTRSRGLEGQLDYDFFARTPFAAQGQHLEAFINASLLNARFTGSDIPGQVGKTPAFSPDSLIKTGVTWRNARVKLSLTAVSSSAQYWQDSDESYGSGETYMPARIPAYTVVDLASDWQLTRSVKLLAGISNLGNRHYFDRVWQNGLEPAFGRTWYTGVSLTM</sequence>
<keyword evidence="9" id="KW-0675">Receptor</keyword>
<dbReference type="Gene3D" id="2.170.130.10">
    <property type="entry name" value="TonB-dependent receptor, plug domain"/>
    <property type="match status" value="1"/>
</dbReference>
<dbReference type="Gene3D" id="2.40.170.20">
    <property type="entry name" value="TonB-dependent receptor, beta-barrel domain"/>
    <property type="match status" value="1"/>
</dbReference>
<dbReference type="PROSITE" id="PS52016">
    <property type="entry name" value="TONB_DEPENDENT_REC_3"/>
    <property type="match status" value="1"/>
</dbReference>
<keyword evidence="18" id="KW-1185">Reference proteome</keyword>
<keyword evidence="4 11" id="KW-1134">Transmembrane beta strand</keyword>
<evidence type="ECO:0000256" key="7">
    <source>
        <dbReference type="ARBA" id="ARBA00023077"/>
    </source>
</evidence>
<keyword evidence="6 14" id="KW-0732">Signal</keyword>
<evidence type="ECO:0000259" key="15">
    <source>
        <dbReference type="Pfam" id="PF00593"/>
    </source>
</evidence>
<dbReference type="Pfam" id="PF07715">
    <property type="entry name" value="Plug"/>
    <property type="match status" value="1"/>
</dbReference>
<dbReference type="GO" id="GO:0015344">
    <property type="term" value="F:siderophore uptake transmembrane transporter activity"/>
    <property type="evidence" value="ECO:0007669"/>
    <property type="project" value="TreeGrafter"/>
</dbReference>
<evidence type="ECO:0000256" key="2">
    <source>
        <dbReference type="ARBA" id="ARBA00008143"/>
    </source>
</evidence>
<evidence type="ECO:0000256" key="12">
    <source>
        <dbReference type="RuleBase" id="RU003357"/>
    </source>
</evidence>
<evidence type="ECO:0000259" key="16">
    <source>
        <dbReference type="Pfam" id="PF07715"/>
    </source>
</evidence>
<dbReference type="InterPro" id="IPR037066">
    <property type="entry name" value="Plug_dom_sf"/>
</dbReference>
<dbReference type="PANTHER" id="PTHR30069">
    <property type="entry name" value="TONB-DEPENDENT OUTER MEMBRANE RECEPTOR"/>
    <property type="match status" value="1"/>
</dbReference>
<reference evidence="17 18" key="1">
    <citation type="submission" date="2018-07" db="EMBL/GenBank/DDBJ databases">
        <title>Dyella monticola sp. nov. and Dyella psychrodurans sp. nov. isolated from monsoon evergreen broad-leaved forest soil of Dinghu Mountain, China.</title>
        <authorList>
            <person name="Gao Z."/>
            <person name="Qiu L."/>
        </authorList>
    </citation>
    <scope>NUCLEOTIDE SEQUENCE [LARGE SCALE GENOMIC DNA]</scope>
    <source>
        <strain evidence="17 18">4MSK11</strain>
    </source>
</reference>
<evidence type="ECO:0000313" key="18">
    <source>
        <dbReference type="Proteomes" id="UP000255334"/>
    </source>
</evidence>
<evidence type="ECO:0000313" key="17">
    <source>
        <dbReference type="EMBL" id="RDS81040.1"/>
    </source>
</evidence>
<dbReference type="SUPFAM" id="SSF56935">
    <property type="entry name" value="Porins"/>
    <property type="match status" value="1"/>
</dbReference>
<feature type="chain" id="PRO_5016779396" description="TonB-dependent receptor" evidence="14">
    <location>
        <begin position="48"/>
        <end position="758"/>
    </location>
</feature>
<evidence type="ECO:0000256" key="9">
    <source>
        <dbReference type="ARBA" id="ARBA00023170"/>
    </source>
</evidence>
<comment type="subcellular location">
    <subcellularLocation>
        <location evidence="1 11">Cell outer membrane</location>
        <topology evidence="1 11">Multi-pass membrane protein</topology>
    </subcellularLocation>
</comment>
<evidence type="ECO:0000256" key="13">
    <source>
        <dbReference type="SAM" id="MobiDB-lite"/>
    </source>
</evidence>
<dbReference type="InterPro" id="IPR039426">
    <property type="entry name" value="TonB-dep_rcpt-like"/>
</dbReference>
<dbReference type="AlphaFoldDB" id="A0A370WYC2"/>
<dbReference type="PANTHER" id="PTHR30069:SF29">
    <property type="entry name" value="HEMOGLOBIN AND HEMOGLOBIN-HAPTOGLOBIN-BINDING PROTEIN 1-RELATED"/>
    <property type="match status" value="1"/>
</dbReference>
<evidence type="ECO:0000256" key="8">
    <source>
        <dbReference type="ARBA" id="ARBA00023136"/>
    </source>
</evidence>
<dbReference type="InterPro" id="IPR000531">
    <property type="entry name" value="Beta-barrel_TonB"/>
</dbReference>
<feature type="domain" description="TonB-dependent receptor-like beta-barrel" evidence="15">
    <location>
        <begin position="299"/>
        <end position="728"/>
    </location>
</feature>
<evidence type="ECO:0000256" key="1">
    <source>
        <dbReference type="ARBA" id="ARBA00004571"/>
    </source>
</evidence>
<evidence type="ECO:0000256" key="5">
    <source>
        <dbReference type="ARBA" id="ARBA00022692"/>
    </source>
</evidence>
<keyword evidence="10 11" id="KW-0998">Cell outer membrane</keyword>
<evidence type="ECO:0000256" key="11">
    <source>
        <dbReference type="PROSITE-ProRule" id="PRU01360"/>
    </source>
</evidence>
<keyword evidence="3 11" id="KW-0813">Transport</keyword>
<gene>
    <name evidence="17" type="ORF">DWU99_18495</name>
</gene>
<feature type="signal peptide" evidence="14">
    <location>
        <begin position="1"/>
        <end position="47"/>
    </location>
</feature>
<evidence type="ECO:0000256" key="10">
    <source>
        <dbReference type="ARBA" id="ARBA00023237"/>
    </source>
</evidence>